<protein>
    <submittedName>
        <fullName evidence="6">Uncharacterized protein</fullName>
    </submittedName>
</protein>
<evidence type="ECO:0000256" key="3">
    <source>
        <dbReference type="SAM" id="MobiDB-lite"/>
    </source>
</evidence>
<evidence type="ECO:0000259" key="5">
    <source>
        <dbReference type="PROSITE" id="PS51294"/>
    </source>
</evidence>
<dbReference type="PROSITE" id="PS50090">
    <property type="entry name" value="MYB_LIKE"/>
    <property type="match status" value="2"/>
</dbReference>
<dbReference type="InterPro" id="IPR001005">
    <property type="entry name" value="SANT/Myb"/>
</dbReference>
<dbReference type="Proteomes" id="UP000290189">
    <property type="component" value="Unassembled WGS sequence"/>
</dbReference>
<dbReference type="PANTHER" id="PTHR45614:SF25">
    <property type="entry name" value="MYB PROTEIN"/>
    <property type="match status" value="1"/>
</dbReference>
<evidence type="ECO:0000259" key="4">
    <source>
        <dbReference type="PROSITE" id="PS50090"/>
    </source>
</evidence>
<evidence type="ECO:0000313" key="6">
    <source>
        <dbReference type="EMBL" id="SPQ97919.1"/>
    </source>
</evidence>
<evidence type="ECO:0000313" key="7">
    <source>
        <dbReference type="Proteomes" id="UP000290189"/>
    </source>
</evidence>
<sequence>MTESESGGASAGYRSPEDEQDLDQEQGESSNAAAPAEEYKRGWGSWTREEDEQIEEFVRAYGTKKWTRVGMFLKRRTGKQCRERWHNHLNPAIRRDRWSGEEDQTIIREHMIRGSRWSEIAKFLPGRTDNAIKNRWNSTMRRVQRHCWAMNSAARPGRRLAPATGEGAELYQYCLHVTRTEMEGCQATSPEAKFKSRMAIGVGEQPGAQGEGFPTSISIPVAYRNGQPIKPPRPAHSPSFLTGEDVPAPMIDERLLGAANILFTARERC</sequence>
<gene>
    <name evidence="6" type="ORF">PLBR_LOCUS5134</name>
</gene>
<accession>A0A3P3YCQ2</accession>
<keyword evidence="1" id="KW-0677">Repeat</keyword>
<evidence type="ECO:0000256" key="1">
    <source>
        <dbReference type="ARBA" id="ARBA00022737"/>
    </source>
</evidence>
<dbReference type="AlphaFoldDB" id="A0A3P3YCQ2"/>
<feature type="domain" description="HTH myb-type" evidence="5">
    <location>
        <begin position="94"/>
        <end position="144"/>
    </location>
</feature>
<dbReference type="InterPro" id="IPR009057">
    <property type="entry name" value="Homeodomain-like_sf"/>
</dbReference>
<reference evidence="6 7" key="1">
    <citation type="submission" date="2018-03" db="EMBL/GenBank/DDBJ databases">
        <authorList>
            <person name="Fogelqvist J."/>
        </authorList>
    </citation>
    <scope>NUCLEOTIDE SEQUENCE [LARGE SCALE GENOMIC DNA]</scope>
</reference>
<dbReference type="InterPro" id="IPR017930">
    <property type="entry name" value="Myb_dom"/>
</dbReference>
<organism evidence="6 7">
    <name type="scientific">Plasmodiophora brassicae</name>
    <name type="common">Clubroot disease agent</name>
    <dbReference type="NCBI Taxonomy" id="37360"/>
    <lineage>
        <taxon>Eukaryota</taxon>
        <taxon>Sar</taxon>
        <taxon>Rhizaria</taxon>
        <taxon>Endomyxa</taxon>
        <taxon>Phytomyxea</taxon>
        <taxon>Plasmodiophorida</taxon>
        <taxon>Plasmodiophoridae</taxon>
        <taxon>Plasmodiophora</taxon>
    </lineage>
</organism>
<feature type="region of interest" description="Disordered" evidence="3">
    <location>
        <begin position="1"/>
        <end position="45"/>
    </location>
</feature>
<dbReference type="PROSITE" id="PS51294">
    <property type="entry name" value="HTH_MYB"/>
    <property type="match status" value="2"/>
</dbReference>
<dbReference type="PANTHER" id="PTHR45614">
    <property type="entry name" value="MYB PROTEIN-RELATED"/>
    <property type="match status" value="1"/>
</dbReference>
<evidence type="ECO:0000256" key="2">
    <source>
        <dbReference type="ARBA" id="ARBA00023125"/>
    </source>
</evidence>
<dbReference type="EMBL" id="OVEO01000008">
    <property type="protein sequence ID" value="SPQ97919.1"/>
    <property type="molecule type" value="Genomic_DNA"/>
</dbReference>
<dbReference type="GO" id="GO:0005634">
    <property type="term" value="C:nucleus"/>
    <property type="evidence" value="ECO:0007669"/>
    <property type="project" value="TreeGrafter"/>
</dbReference>
<keyword evidence="6" id="KW-0496">Mitochondrion</keyword>
<name>A0A3P3YCQ2_PLABS</name>
<dbReference type="SUPFAM" id="SSF46689">
    <property type="entry name" value="Homeodomain-like"/>
    <property type="match status" value="1"/>
</dbReference>
<dbReference type="Pfam" id="PF13921">
    <property type="entry name" value="Myb_DNA-bind_6"/>
    <property type="match status" value="1"/>
</dbReference>
<feature type="domain" description="Myb-like" evidence="4">
    <location>
        <begin position="90"/>
        <end position="140"/>
    </location>
</feature>
<dbReference type="FunFam" id="1.10.10.60:FF:000010">
    <property type="entry name" value="Transcriptional activator Myb isoform A"/>
    <property type="match status" value="1"/>
</dbReference>
<dbReference type="Gene3D" id="1.10.10.60">
    <property type="entry name" value="Homeodomain-like"/>
    <property type="match status" value="2"/>
</dbReference>
<dbReference type="CDD" id="cd00167">
    <property type="entry name" value="SANT"/>
    <property type="match status" value="2"/>
</dbReference>
<keyword evidence="2" id="KW-0238">DNA-binding</keyword>
<dbReference type="GO" id="GO:0000978">
    <property type="term" value="F:RNA polymerase II cis-regulatory region sequence-specific DNA binding"/>
    <property type="evidence" value="ECO:0007669"/>
    <property type="project" value="TreeGrafter"/>
</dbReference>
<feature type="domain" description="Myb-like" evidence="4">
    <location>
        <begin position="44"/>
        <end position="89"/>
    </location>
</feature>
<dbReference type="GO" id="GO:0000981">
    <property type="term" value="F:DNA-binding transcription factor activity, RNA polymerase II-specific"/>
    <property type="evidence" value="ECO:0007669"/>
    <property type="project" value="TreeGrafter"/>
</dbReference>
<geneLocation type="mitochondrion" evidence="6"/>
<dbReference type="SMART" id="SM00717">
    <property type="entry name" value="SANT"/>
    <property type="match status" value="2"/>
</dbReference>
<feature type="domain" description="HTH myb-type" evidence="5">
    <location>
        <begin position="44"/>
        <end position="93"/>
    </location>
</feature>
<proteinExistence type="predicted"/>
<dbReference type="InterPro" id="IPR050560">
    <property type="entry name" value="MYB_TF"/>
</dbReference>